<name>A0A2U3EN96_PURLI</name>
<keyword evidence="1" id="KW-0732">Signal</keyword>
<accession>A0A2U3EN96</accession>
<dbReference type="Proteomes" id="UP000245956">
    <property type="component" value="Unassembled WGS sequence"/>
</dbReference>
<dbReference type="Pfam" id="PF03080">
    <property type="entry name" value="Neprosin"/>
    <property type="match status" value="1"/>
</dbReference>
<comment type="caution">
    <text evidence="3">The sequence shown here is derived from an EMBL/GenBank/DDBJ whole genome shotgun (WGS) entry which is preliminary data.</text>
</comment>
<dbReference type="AlphaFoldDB" id="A0A2U3EN96"/>
<proteinExistence type="predicted"/>
<dbReference type="InterPro" id="IPR004314">
    <property type="entry name" value="Neprosin"/>
</dbReference>
<dbReference type="PROSITE" id="PS52045">
    <property type="entry name" value="NEPROSIN_PEP_CD"/>
    <property type="match status" value="1"/>
</dbReference>
<feature type="domain" description="Neprosin PEP catalytic" evidence="2">
    <location>
        <begin position="110"/>
        <end position="370"/>
    </location>
</feature>
<dbReference type="PANTHER" id="PTHR31589">
    <property type="entry name" value="PROTEIN, PUTATIVE (DUF239)-RELATED-RELATED"/>
    <property type="match status" value="1"/>
</dbReference>
<evidence type="ECO:0000313" key="3">
    <source>
        <dbReference type="EMBL" id="PWI75978.1"/>
    </source>
</evidence>
<dbReference type="EMBL" id="LCWV01000002">
    <property type="protein sequence ID" value="PWI75978.1"/>
    <property type="molecule type" value="Genomic_DNA"/>
</dbReference>
<reference evidence="3 4" key="1">
    <citation type="journal article" date="2016" name="Front. Microbiol.">
        <title>Genome and transcriptome sequences reveal the specific parasitism of the nematophagous Purpureocillium lilacinum 36-1.</title>
        <authorList>
            <person name="Xie J."/>
            <person name="Li S."/>
            <person name="Mo C."/>
            <person name="Xiao X."/>
            <person name="Peng D."/>
            <person name="Wang G."/>
            <person name="Xiao Y."/>
        </authorList>
    </citation>
    <scope>NUCLEOTIDE SEQUENCE [LARGE SCALE GENOMIC DNA]</scope>
    <source>
        <strain evidence="3 4">36-1</strain>
    </source>
</reference>
<organism evidence="3 4">
    <name type="scientific">Purpureocillium lilacinum</name>
    <name type="common">Paecilomyces lilacinus</name>
    <dbReference type="NCBI Taxonomy" id="33203"/>
    <lineage>
        <taxon>Eukaryota</taxon>
        <taxon>Fungi</taxon>
        <taxon>Dikarya</taxon>
        <taxon>Ascomycota</taxon>
        <taxon>Pezizomycotina</taxon>
        <taxon>Sordariomycetes</taxon>
        <taxon>Hypocreomycetidae</taxon>
        <taxon>Hypocreales</taxon>
        <taxon>Ophiocordycipitaceae</taxon>
        <taxon>Purpureocillium</taxon>
    </lineage>
</organism>
<sequence length="373" mass="40946">MWRIPSIIGLVAIFCQSIGEAAIQTGRLRVAKSVTLDNGQVIDWVYKDSQGLVASPPPFLPGGSGPMRSVFNETTIGPKGTVPILRSSTKNARVKRPPLTSTSVGPRITERQYSGQHWYVSTAETTDNLGGSAFLSMFKAFVAEDDDFSLLQTAVIRGIPNFGIQTVEAGWINYPDQKQSPHLFTFFNTNNYRTIGDYLAGWNTEVKGWVQVDRQYFPGIELAPLSVVGGDQHELHVRYLLHNASWWLGVNGRWAGYYPANLFTTNGNSAEATLETKSDRINWYGEIFQAESAETTTDMGSGHYAADGYGRAAYMHNITYTDMGGNDQNYDGSQGTQVDDPQRYSIDAHFLDNGSWGSYFFLGGPGAGGQIGS</sequence>
<feature type="signal peptide" evidence="1">
    <location>
        <begin position="1"/>
        <end position="21"/>
    </location>
</feature>
<dbReference type="InterPro" id="IPR053168">
    <property type="entry name" value="Glutamic_endopeptidase"/>
</dbReference>
<dbReference type="PANTHER" id="PTHR31589:SF221">
    <property type="entry name" value="LIGASE, PUTATIVE (DUF239)-RELATED"/>
    <property type="match status" value="1"/>
</dbReference>
<evidence type="ECO:0000313" key="4">
    <source>
        <dbReference type="Proteomes" id="UP000245956"/>
    </source>
</evidence>
<protein>
    <recommendedName>
        <fullName evidence="2">Neprosin PEP catalytic domain-containing protein</fullName>
    </recommendedName>
</protein>
<evidence type="ECO:0000259" key="2">
    <source>
        <dbReference type="PROSITE" id="PS52045"/>
    </source>
</evidence>
<gene>
    <name evidence="3" type="ORF">PCL_06636</name>
</gene>
<feature type="chain" id="PRO_5015414800" description="Neprosin PEP catalytic domain-containing protein" evidence="1">
    <location>
        <begin position="22"/>
        <end position="373"/>
    </location>
</feature>
<evidence type="ECO:0000256" key="1">
    <source>
        <dbReference type="SAM" id="SignalP"/>
    </source>
</evidence>